<dbReference type="Proteomes" id="UP000219193">
    <property type="component" value="Unassembled WGS sequence"/>
</dbReference>
<organism evidence="3 4">
    <name type="scientific">Salinimicrobium sediminis</name>
    <dbReference type="NCBI Taxonomy" id="1343891"/>
    <lineage>
        <taxon>Bacteria</taxon>
        <taxon>Pseudomonadati</taxon>
        <taxon>Bacteroidota</taxon>
        <taxon>Flavobacteriia</taxon>
        <taxon>Flavobacteriales</taxon>
        <taxon>Flavobacteriaceae</taxon>
        <taxon>Salinimicrobium</taxon>
    </lineage>
</organism>
<dbReference type="GO" id="GO:0000287">
    <property type="term" value="F:magnesium ion binding"/>
    <property type="evidence" value="ECO:0007669"/>
    <property type="project" value="InterPro"/>
</dbReference>
<evidence type="ECO:0000256" key="1">
    <source>
        <dbReference type="ARBA" id="ARBA00022679"/>
    </source>
</evidence>
<evidence type="ECO:0000313" key="4">
    <source>
        <dbReference type="Proteomes" id="UP000219193"/>
    </source>
</evidence>
<gene>
    <name evidence="3" type="ORF">SAMN06296241_1802</name>
</gene>
<evidence type="ECO:0000313" key="3">
    <source>
        <dbReference type="EMBL" id="SOC80256.1"/>
    </source>
</evidence>
<keyword evidence="4" id="KW-1185">Reference proteome</keyword>
<keyword evidence="1 3" id="KW-0808">Transferase</keyword>
<dbReference type="InterPro" id="IPR037143">
    <property type="entry name" value="4-PPantetheinyl_Trfase_dom_sf"/>
</dbReference>
<dbReference type="RefSeq" id="WP_097056042.1">
    <property type="nucleotide sequence ID" value="NZ_OCMF01000002.1"/>
</dbReference>
<dbReference type="SUPFAM" id="SSF56214">
    <property type="entry name" value="4'-phosphopantetheinyl transferase"/>
    <property type="match status" value="1"/>
</dbReference>
<accession>A0A285X5H0</accession>
<dbReference type="GO" id="GO:0008897">
    <property type="term" value="F:holo-[acyl-carrier-protein] synthase activity"/>
    <property type="evidence" value="ECO:0007669"/>
    <property type="project" value="InterPro"/>
</dbReference>
<dbReference type="OrthoDB" id="663853at2"/>
<dbReference type="AlphaFoldDB" id="A0A285X5H0"/>
<dbReference type="EMBL" id="OCMF01000002">
    <property type="protein sequence ID" value="SOC80256.1"/>
    <property type="molecule type" value="Genomic_DNA"/>
</dbReference>
<evidence type="ECO:0000259" key="2">
    <source>
        <dbReference type="Pfam" id="PF01648"/>
    </source>
</evidence>
<feature type="domain" description="4'-phosphopantetheinyl transferase" evidence="2">
    <location>
        <begin position="2"/>
        <end position="74"/>
    </location>
</feature>
<reference evidence="4" key="1">
    <citation type="submission" date="2017-09" db="EMBL/GenBank/DDBJ databases">
        <authorList>
            <person name="Varghese N."/>
            <person name="Submissions S."/>
        </authorList>
    </citation>
    <scope>NUCLEOTIDE SEQUENCE [LARGE SCALE GENOMIC DNA]</scope>
    <source>
        <strain evidence="4">CGMCC 1.12641</strain>
    </source>
</reference>
<dbReference type="InterPro" id="IPR008278">
    <property type="entry name" value="4-PPantetheinyl_Trfase_dom"/>
</dbReference>
<dbReference type="Pfam" id="PF01648">
    <property type="entry name" value="ACPS"/>
    <property type="match status" value="1"/>
</dbReference>
<dbReference type="Gene3D" id="3.90.470.20">
    <property type="entry name" value="4'-phosphopantetheinyl transferase domain"/>
    <property type="match status" value="1"/>
</dbReference>
<sequence>MIGNDVVDLQLAARESNWRRRGFLQKVFTATEQEYITASKDPNVMVWLLWSMKEAVYKAHQRQYDLPPRLNWRLQECELKQYSSAGVSGKVIIEDKEYYTTSEITSEFIHTSAENAREKRAEYAIFEAPSSEVKAAIIKRVSDFFSLEPAQLQLQKDAFGMPFLSLNKHSLFDRFSLSGHGRFSAYILSLINCETTVKQS</sequence>
<protein>
    <submittedName>
        <fullName evidence="3">4'-phosphopantetheinyl transferase superfamily protein</fullName>
    </submittedName>
</protein>
<proteinExistence type="predicted"/>
<name>A0A285X5H0_9FLAO</name>